<dbReference type="Gene3D" id="1.10.150.130">
    <property type="match status" value="1"/>
</dbReference>
<keyword evidence="10" id="KW-1185">Reference proteome</keyword>
<dbReference type="Pfam" id="PF13356">
    <property type="entry name" value="Arm-DNA-bind_3"/>
    <property type="match status" value="1"/>
</dbReference>
<organism evidence="9 10">
    <name type="scientific">Vibrio aestuarianus</name>
    <dbReference type="NCBI Taxonomy" id="28171"/>
    <lineage>
        <taxon>Bacteria</taxon>
        <taxon>Pseudomonadati</taxon>
        <taxon>Pseudomonadota</taxon>
        <taxon>Gammaproteobacteria</taxon>
        <taxon>Vibrionales</taxon>
        <taxon>Vibrionaceae</taxon>
        <taxon>Vibrio</taxon>
    </lineage>
</organism>
<dbReference type="RefSeq" id="WP_168786501.1">
    <property type="nucleotide sequence ID" value="NZ_CALYLF010000154.1"/>
</dbReference>
<dbReference type="InterPro" id="IPR013762">
    <property type="entry name" value="Integrase-like_cat_sf"/>
</dbReference>
<name>A0ABN8TS45_9VIBR</name>
<comment type="caution">
    <text evidence="9">The sequence shown here is derived from an EMBL/GenBank/DDBJ whole genome shotgun (WGS) entry which is preliminary data.</text>
</comment>
<protein>
    <recommendedName>
        <fullName evidence="11">Integrase</fullName>
    </recommendedName>
</protein>
<evidence type="ECO:0000313" key="10">
    <source>
        <dbReference type="Proteomes" id="UP001152658"/>
    </source>
</evidence>
<evidence type="ECO:0008006" key="11">
    <source>
        <dbReference type="Google" id="ProtNLM"/>
    </source>
</evidence>
<dbReference type="InterPro" id="IPR011010">
    <property type="entry name" value="DNA_brk_join_enz"/>
</dbReference>
<evidence type="ECO:0000256" key="2">
    <source>
        <dbReference type="ARBA" id="ARBA00022908"/>
    </source>
</evidence>
<sequence>MPISDSKLKSLLGKKHDSKNPKKLADRDGLYAFHYRTGKISFVLRYRYDKKQQELKLGTYPLMSLSKAREEALRHSETLERGLDPKVQKQLEREKILKAVTVKEAIEYWLENYAKKERSNYEKHRSQFAKHVYPYIGHLPLEQCETRHWVKVFDDVTNGTHHRAAPKASGYILQNAKQALKFCRNRQHAHSTALEDLNIADIGEYQGKKDRFLSWGELQAVWKWTNSMESNWYYRNLVSLLILFGCRTQEIRLSRISEWDLDSTNPTWTVPKENSKTGVEICRPIPQKIVSQIKQLIEQSDNEYLLGEVKKPEAVSIYGSSIHKKLGQEKWNLHDLRRSFSTHLNNMQIEPYVVEQLLAHSLGGVMKIYNRSQHLEQKKAALEIWVSKLNNEELKQNNVVGIR</sequence>
<gene>
    <name evidence="9" type="ORF">VAE063_880063</name>
</gene>
<evidence type="ECO:0000313" key="9">
    <source>
        <dbReference type="EMBL" id="CAH8209793.1"/>
    </source>
</evidence>
<keyword evidence="3 5" id="KW-0238">DNA-binding</keyword>
<dbReference type="PROSITE" id="PS51900">
    <property type="entry name" value="CB"/>
    <property type="match status" value="1"/>
</dbReference>
<dbReference type="SUPFAM" id="SSF56349">
    <property type="entry name" value="DNA breaking-rejoining enzymes"/>
    <property type="match status" value="1"/>
</dbReference>
<evidence type="ECO:0000256" key="3">
    <source>
        <dbReference type="ARBA" id="ARBA00023125"/>
    </source>
</evidence>
<dbReference type="InterPro" id="IPR050808">
    <property type="entry name" value="Phage_Integrase"/>
</dbReference>
<keyword evidence="2" id="KW-0229">DNA integration</keyword>
<dbReference type="InterPro" id="IPR010998">
    <property type="entry name" value="Integrase_recombinase_N"/>
</dbReference>
<dbReference type="PROSITE" id="PS51898">
    <property type="entry name" value="TYR_RECOMBINASE"/>
    <property type="match status" value="1"/>
</dbReference>
<feature type="domain" description="Core-binding (CB)" evidence="8">
    <location>
        <begin position="100"/>
        <end position="184"/>
    </location>
</feature>
<proteinExistence type="inferred from homology"/>
<keyword evidence="4" id="KW-0233">DNA recombination</keyword>
<evidence type="ECO:0000256" key="4">
    <source>
        <dbReference type="ARBA" id="ARBA00023172"/>
    </source>
</evidence>
<dbReference type="Gene3D" id="3.30.160.390">
    <property type="entry name" value="Integrase, DNA-binding domain"/>
    <property type="match status" value="1"/>
</dbReference>
<dbReference type="Proteomes" id="UP001152658">
    <property type="component" value="Unassembled WGS sequence"/>
</dbReference>
<dbReference type="PANTHER" id="PTHR30629">
    <property type="entry name" value="PROPHAGE INTEGRASE"/>
    <property type="match status" value="1"/>
</dbReference>
<evidence type="ECO:0000259" key="7">
    <source>
        <dbReference type="PROSITE" id="PS51898"/>
    </source>
</evidence>
<dbReference type="InterPro" id="IPR038488">
    <property type="entry name" value="Integrase_DNA-bd_sf"/>
</dbReference>
<feature type="domain" description="Tyr recombinase" evidence="7">
    <location>
        <begin position="208"/>
        <end position="382"/>
    </location>
</feature>
<evidence type="ECO:0000256" key="1">
    <source>
        <dbReference type="ARBA" id="ARBA00008857"/>
    </source>
</evidence>
<dbReference type="PANTHER" id="PTHR30629:SF2">
    <property type="entry name" value="PROPHAGE INTEGRASE INTS-RELATED"/>
    <property type="match status" value="1"/>
</dbReference>
<evidence type="ECO:0000259" key="8">
    <source>
        <dbReference type="PROSITE" id="PS51900"/>
    </source>
</evidence>
<comment type="similarity">
    <text evidence="1">Belongs to the 'phage' integrase family.</text>
</comment>
<evidence type="ECO:0000256" key="6">
    <source>
        <dbReference type="SAM" id="MobiDB-lite"/>
    </source>
</evidence>
<dbReference type="InterPro" id="IPR044068">
    <property type="entry name" value="CB"/>
</dbReference>
<feature type="region of interest" description="Disordered" evidence="6">
    <location>
        <begin position="1"/>
        <end position="23"/>
    </location>
</feature>
<dbReference type="InterPro" id="IPR002104">
    <property type="entry name" value="Integrase_catalytic"/>
</dbReference>
<feature type="compositionally biased region" description="Basic and acidic residues" evidence="6">
    <location>
        <begin position="14"/>
        <end position="23"/>
    </location>
</feature>
<dbReference type="EMBL" id="CALYLK010000128">
    <property type="protein sequence ID" value="CAH8209793.1"/>
    <property type="molecule type" value="Genomic_DNA"/>
</dbReference>
<dbReference type="InterPro" id="IPR025166">
    <property type="entry name" value="Integrase_DNA_bind_dom"/>
</dbReference>
<dbReference type="Gene3D" id="1.10.443.10">
    <property type="entry name" value="Intergrase catalytic core"/>
    <property type="match status" value="1"/>
</dbReference>
<reference evidence="9" key="1">
    <citation type="submission" date="2022-06" db="EMBL/GenBank/DDBJ databases">
        <authorList>
            <person name="Goudenege D."/>
            <person name="Le Roux F."/>
        </authorList>
    </citation>
    <scope>NUCLEOTIDE SEQUENCE</scope>
    <source>
        <strain evidence="9">12-063</strain>
    </source>
</reference>
<evidence type="ECO:0000256" key="5">
    <source>
        <dbReference type="PROSITE-ProRule" id="PRU01248"/>
    </source>
</evidence>
<dbReference type="CDD" id="cd00801">
    <property type="entry name" value="INT_P4_C"/>
    <property type="match status" value="1"/>
</dbReference>
<dbReference type="Pfam" id="PF00589">
    <property type="entry name" value="Phage_integrase"/>
    <property type="match status" value="1"/>
</dbReference>
<accession>A0ABN8TS45</accession>